<evidence type="ECO:0000313" key="5">
    <source>
        <dbReference type="Proteomes" id="UP000612808"/>
    </source>
</evidence>
<reference evidence="4" key="1">
    <citation type="submission" date="2021-01" db="EMBL/GenBank/DDBJ databases">
        <title>Whole genome shotgun sequence of Actinocatenispora rupis NBRC 107355.</title>
        <authorList>
            <person name="Komaki H."/>
            <person name="Tamura T."/>
        </authorList>
    </citation>
    <scope>NUCLEOTIDE SEQUENCE</scope>
    <source>
        <strain evidence="4">NBRC 107355</strain>
    </source>
</reference>
<dbReference type="Gene3D" id="3.90.1210.10">
    <property type="entry name" value="Antifreeze-like/N-acetylneuraminic acid synthase C-terminal domain"/>
    <property type="match status" value="1"/>
</dbReference>
<dbReference type="CDD" id="cd11614">
    <property type="entry name" value="SAF_CpaB_FlgA_like"/>
    <property type="match status" value="1"/>
</dbReference>
<name>A0A8J3NDB4_9ACTN</name>
<dbReference type="RefSeq" id="WP_203662902.1">
    <property type="nucleotide sequence ID" value="NZ_BAAAZM010000012.1"/>
</dbReference>
<organism evidence="4 5">
    <name type="scientific">Actinocatenispora rupis</name>
    <dbReference type="NCBI Taxonomy" id="519421"/>
    <lineage>
        <taxon>Bacteria</taxon>
        <taxon>Bacillati</taxon>
        <taxon>Actinomycetota</taxon>
        <taxon>Actinomycetes</taxon>
        <taxon>Micromonosporales</taxon>
        <taxon>Micromonosporaceae</taxon>
        <taxon>Actinocatenispora</taxon>
    </lineage>
</organism>
<evidence type="ECO:0000313" key="4">
    <source>
        <dbReference type="EMBL" id="GID14886.1"/>
    </source>
</evidence>
<feature type="transmembrane region" description="Helical" evidence="2">
    <location>
        <begin position="40"/>
        <end position="60"/>
    </location>
</feature>
<gene>
    <name evidence="4" type="ORF">Aru02nite_57750</name>
</gene>
<feature type="compositionally biased region" description="Polar residues" evidence="1">
    <location>
        <begin position="1"/>
        <end position="15"/>
    </location>
</feature>
<keyword evidence="5" id="KW-1185">Reference proteome</keyword>
<dbReference type="AlphaFoldDB" id="A0A8J3NDB4"/>
<dbReference type="InterPro" id="IPR013974">
    <property type="entry name" value="SAF"/>
</dbReference>
<dbReference type="Pfam" id="PF08666">
    <property type="entry name" value="SAF"/>
    <property type="match status" value="1"/>
</dbReference>
<accession>A0A8J3NDB4</accession>
<evidence type="ECO:0000259" key="3">
    <source>
        <dbReference type="Pfam" id="PF08666"/>
    </source>
</evidence>
<evidence type="ECO:0000256" key="2">
    <source>
        <dbReference type="SAM" id="Phobius"/>
    </source>
</evidence>
<evidence type="ECO:0000256" key="1">
    <source>
        <dbReference type="SAM" id="MobiDB-lite"/>
    </source>
</evidence>
<protein>
    <recommendedName>
        <fullName evidence="3">SAF domain-containing protein</fullName>
    </recommendedName>
</protein>
<sequence length="225" mass="22320">MATTAVPATQKQLNDASPAGPAMQRASAPRRWLRRHGLRLAGAVLAIGAGAGIAAGVAAATNPRTDVVVVSRPIVSGRTVSAADLRSAKVAVDDSVPTVSWDQRDTVIGQRASVPLAAGAVFAEWMVGPQRWPGPGQAVAAVTLKPGQFPPSIAAGSPVDVLFVPGPNTGSGARDSGTAPDVAGVVLSLRSSGAGDGSTVVELVVPLAGAQAIASAPAVTLLATH</sequence>
<proteinExistence type="predicted"/>
<dbReference type="Proteomes" id="UP000612808">
    <property type="component" value="Unassembled WGS sequence"/>
</dbReference>
<keyword evidence="2" id="KW-1133">Transmembrane helix</keyword>
<keyword evidence="2" id="KW-0472">Membrane</keyword>
<feature type="domain" description="SAF" evidence="3">
    <location>
        <begin position="66"/>
        <end position="121"/>
    </location>
</feature>
<comment type="caution">
    <text evidence="4">The sequence shown here is derived from an EMBL/GenBank/DDBJ whole genome shotgun (WGS) entry which is preliminary data.</text>
</comment>
<keyword evidence="2" id="KW-0812">Transmembrane</keyword>
<feature type="region of interest" description="Disordered" evidence="1">
    <location>
        <begin position="1"/>
        <end position="27"/>
    </location>
</feature>
<dbReference type="EMBL" id="BOMB01000034">
    <property type="protein sequence ID" value="GID14886.1"/>
    <property type="molecule type" value="Genomic_DNA"/>
</dbReference>